<accession>A0A1W0E6P3</accession>
<evidence type="ECO:0000313" key="10">
    <source>
        <dbReference type="Proteomes" id="UP000192758"/>
    </source>
</evidence>
<dbReference type="InterPro" id="IPR010920">
    <property type="entry name" value="LSM_dom_sf"/>
</dbReference>
<dbReference type="GO" id="GO:0005886">
    <property type="term" value="C:plasma membrane"/>
    <property type="evidence" value="ECO:0007669"/>
    <property type="project" value="TreeGrafter"/>
</dbReference>
<dbReference type="Proteomes" id="UP000192758">
    <property type="component" value="Unassembled WGS sequence"/>
</dbReference>
<dbReference type="OrthoDB" id="544685at2759"/>
<dbReference type="Gene3D" id="2.30.30.60">
    <property type="match status" value="1"/>
</dbReference>
<name>A0A1W0E6P3_9MICR</name>
<dbReference type="PANTHER" id="PTHR31618:SF1">
    <property type="entry name" value="EF-HAND DOMAIN-CONTAINING PROTEIN"/>
    <property type="match status" value="1"/>
</dbReference>
<keyword evidence="4 7" id="KW-1133">Transmembrane helix</keyword>
<feature type="transmembrane region" description="Helical" evidence="7">
    <location>
        <begin position="502"/>
        <end position="522"/>
    </location>
</feature>
<feature type="transmembrane region" description="Helical" evidence="7">
    <location>
        <begin position="158"/>
        <end position="179"/>
    </location>
</feature>
<protein>
    <recommendedName>
        <fullName evidence="8">Mechanosensitive ion channel MscS domain-containing protein</fullName>
    </recommendedName>
</protein>
<dbReference type="GO" id="GO:0008381">
    <property type="term" value="F:mechanosensitive monoatomic ion channel activity"/>
    <property type="evidence" value="ECO:0007669"/>
    <property type="project" value="TreeGrafter"/>
</dbReference>
<gene>
    <name evidence="9" type="ORF">EHP00_972</name>
</gene>
<feature type="compositionally biased region" description="Basic and acidic residues" evidence="6">
    <location>
        <begin position="1"/>
        <end position="20"/>
    </location>
</feature>
<comment type="caution">
    <text evidence="9">The sequence shown here is derived from an EMBL/GenBank/DDBJ whole genome shotgun (WGS) entry which is preliminary data.</text>
</comment>
<dbReference type="EMBL" id="MNPJ01000015">
    <property type="protein sequence ID" value="OQS54913.1"/>
    <property type="molecule type" value="Genomic_DNA"/>
</dbReference>
<feature type="transmembrane region" description="Helical" evidence="7">
    <location>
        <begin position="273"/>
        <end position="291"/>
    </location>
</feature>
<evidence type="ECO:0000256" key="5">
    <source>
        <dbReference type="ARBA" id="ARBA00023136"/>
    </source>
</evidence>
<dbReference type="Pfam" id="PF00924">
    <property type="entry name" value="MS_channel_2nd"/>
    <property type="match status" value="1"/>
</dbReference>
<dbReference type="AlphaFoldDB" id="A0A1W0E6P3"/>
<feature type="region of interest" description="Disordered" evidence="6">
    <location>
        <begin position="1"/>
        <end position="45"/>
    </location>
</feature>
<dbReference type="SUPFAM" id="SSF50182">
    <property type="entry name" value="Sm-like ribonucleoproteins"/>
    <property type="match status" value="1"/>
</dbReference>
<organism evidence="9 10">
    <name type="scientific">Ecytonucleospora hepatopenaei</name>
    <dbReference type="NCBI Taxonomy" id="646526"/>
    <lineage>
        <taxon>Eukaryota</taxon>
        <taxon>Fungi</taxon>
        <taxon>Fungi incertae sedis</taxon>
        <taxon>Microsporidia</taxon>
        <taxon>Enterocytozoonidae</taxon>
        <taxon>Ecytonucleospora</taxon>
    </lineage>
</organism>
<dbReference type="GO" id="GO:0006820">
    <property type="term" value="P:monoatomic anion transport"/>
    <property type="evidence" value="ECO:0007669"/>
    <property type="project" value="TreeGrafter"/>
</dbReference>
<keyword evidence="10" id="KW-1185">Reference proteome</keyword>
<keyword evidence="3 7" id="KW-0812">Transmembrane</keyword>
<keyword evidence="5 7" id="KW-0472">Membrane</keyword>
<comment type="similarity">
    <text evidence="2">Belongs to the MscS (TC 1.A.23) family.</text>
</comment>
<evidence type="ECO:0000259" key="8">
    <source>
        <dbReference type="Pfam" id="PF00924"/>
    </source>
</evidence>
<feature type="transmembrane region" description="Helical" evidence="7">
    <location>
        <begin position="234"/>
        <end position="261"/>
    </location>
</feature>
<comment type="subcellular location">
    <subcellularLocation>
        <location evidence="1">Membrane</location>
        <topology evidence="1">Multi-pass membrane protein</topology>
    </subcellularLocation>
</comment>
<dbReference type="VEuPathDB" id="MicrosporidiaDB:EHP00_972"/>
<evidence type="ECO:0000256" key="4">
    <source>
        <dbReference type="ARBA" id="ARBA00022989"/>
    </source>
</evidence>
<dbReference type="PANTHER" id="PTHR31618">
    <property type="entry name" value="MECHANOSENSITIVE ION CHANNEL PROTEIN 5"/>
    <property type="match status" value="1"/>
</dbReference>
<dbReference type="InterPro" id="IPR023408">
    <property type="entry name" value="MscS_beta-dom_sf"/>
</dbReference>
<evidence type="ECO:0000256" key="6">
    <source>
        <dbReference type="SAM" id="MobiDB-lite"/>
    </source>
</evidence>
<feature type="transmembrane region" description="Helical" evidence="7">
    <location>
        <begin position="528"/>
        <end position="546"/>
    </location>
</feature>
<evidence type="ECO:0000256" key="2">
    <source>
        <dbReference type="ARBA" id="ARBA00008017"/>
    </source>
</evidence>
<dbReference type="InterPro" id="IPR006685">
    <property type="entry name" value="MscS_channel_2nd"/>
</dbReference>
<proteinExistence type="inferred from homology"/>
<feature type="domain" description="Mechanosensitive ion channel MscS" evidence="8">
    <location>
        <begin position="555"/>
        <end position="617"/>
    </location>
</feature>
<sequence length="726" mass="84228">MENKKKHDNEEKVKNHETNKDTNYSGDDNLNFYKEDIGASEHQNENSNFESIQASHYVDNPEEYERDFNVYDPDIKELEENLAAVNIANSTNSYDNSFGRNSDASLTDSSDRDFSSDSNASKNEIEDSEATNADIQEEIIKTNKFIEFLHDFVCNKKFFFSLIAIAFGIASCFTEKIYVNISTAESKSYKIAINKFFVATCAFLSLTVVLGWFIERITFKILKNTVSNTNSVVFYINGCSFHISLTISILSLMIFIWLTIGDFVAGNFTGFELHSKIVLPLTIAFVLLFALQKCTTQNTTFSFNYSTYLKRIKRTLFMDLFITIMNNFNDFKRDETEDYVYEGPPDKFVDDSNIFVPVRSRAKKSKKLYTYIFDSRFTISRNLMTFGTKFILLNEFKSMCQRYKYNNEPILSVLNKIKEKAKGKSNFLYKKLVRDNKIKNMKDFKFIFKNPSVFTVFLEQTGLKKSDEVTKDFLEFFIEKCYKEKYMISYSLKQLHNAIDRVSFAVQILIFSIYILSIFLTGKTDKDSTGALISAILGIPIIASLLRENLIQPIMFLFVTHPYDVGDRVLITLGGKLENLVVSELNVFSTHFYRWDGTCFFVPNSILSQTAICNIRRSGPLMEYHHIQISSKTDVRKLYDLKRNLQKYVKKYPNYYTDYILVNYEKVVDSNKLYIKVLMQYKTNIQNYEHYLGLKSNFICYLNKQISQLGIVYTLPTQKIAIDAKT</sequence>
<feature type="compositionally biased region" description="Basic and acidic residues" evidence="6">
    <location>
        <begin position="33"/>
        <end position="44"/>
    </location>
</feature>
<evidence type="ECO:0000313" key="9">
    <source>
        <dbReference type="EMBL" id="OQS54913.1"/>
    </source>
</evidence>
<dbReference type="InterPro" id="IPR016688">
    <property type="entry name" value="MscS-like_plants/fungi"/>
</dbReference>
<feature type="transmembrane region" description="Helical" evidence="7">
    <location>
        <begin position="191"/>
        <end position="214"/>
    </location>
</feature>
<evidence type="ECO:0000256" key="3">
    <source>
        <dbReference type="ARBA" id="ARBA00022692"/>
    </source>
</evidence>
<evidence type="ECO:0000256" key="7">
    <source>
        <dbReference type="SAM" id="Phobius"/>
    </source>
</evidence>
<evidence type="ECO:0000256" key="1">
    <source>
        <dbReference type="ARBA" id="ARBA00004141"/>
    </source>
</evidence>
<feature type="region of interest" description="Disordered" evidence="6">
    <location>
        <begin position="98"/>
        <end position="129"/>
    </location>
</feature>
<reference evidence="9 10" key="1">
    <citation type="journal article" date="2017" name="Environ. Microbiol.">
        <title>Decay of the glycolytic pathway and adaptation to intranuclear parasitism within Enterocytozoonidae microsporidia.</title>
        <authorList>
            <person name="Wiredu Boakye D."/>
            <person name="Jaroenlak P."/>
            <person name="Prachumwat A."/>
            <person name="Williams T.A."/>
            <person name="Bateman K.S."/>
            <person name="Itsathitphaisarn O."/>
            <person name="Sritunyalucksana K."/>
            <person name="Paszkiewicz K.H."/>
            <person name="Moore K.A."/>
            <person name="Stentiford G.D."/>
            <person name="Williams B.A."/>
        </authorList>
    </citation>
    <scope>NUCLEOTIDE SEQUENCE [LARGE SCALE GENOMIC DNA]</scope>
    <source>
        <strain evidence="9 10">TH1</strain>
    </source>
</reference>